<dbReference type="PANTHER" id="PTHR38462">
    <property type="entry name" value="EXONUCLEASE-LIKE PROTEIN"/>
    <property type="match status" value="1"/>
</dbReference>
<feature type="domain" description="YprB ribonuclease H-like" evidence="1">
    <location>
        <begin position="186"/>
        <end position="350"/>
    </location>
</feature>
<sequence length="354" mass="41057">MKLNPNVKKNISGFAENIKKKSEESSLNSKDNFSDYEFSGDAEYTQAMKLKSDLLKKYGGKELGEVFDGQEVKSKEGTTYCIEDSFKCKIKKQDVENAKRTILSDFTVIKGIAEATEFKLKNQGYDTLYDLQNHEKFGHGAKKLVTCIEKEGIFGFLNNLPNNYSKSSPNILRASKFHELDDFIVYDIETMGLSNVPIFLFGMSYITEDEIHTKQFFARNISEEAASLYRTVQEINQKNILVTFNGKTFDVPRTRDRLNYYELKRPEPIQMHYDLRYFSKRAWGNKLENCKLQTVEKELLNEYRKDDVPSYLVPDFYKTYDESKNIGPIVPVITHNKIDVVTSAKILNLLWNEW</sequence>
<dbReference type="SUPFAM" id="SSF53098">
    <property type="entry name" value="Ribonuclease H-like"/>
    <property type="match status" value="1"/>
</dbReference>
<reference evidence="2" key="1">
    <citation type="submission" date="2022-08" db="EMBL/GenBank/DDBJ databases">
        <title>Genomic Encyclopedia of Type Strains, Phase V (KMG-V): Genome sequencing to study the core and pangenomes of soil and plant-associated prokaryotes.</title>
        <authorList>
            <person name="Whitman W."/>
        </authorList>
    </citation>
    <scope>NUCLEOTIDE SEQUENCE</scope>
    <source>
        <strain evidence="2">PS</strain>
    </source>
</reference>
<evidence type="ECO:0000259" key="1">
    <source>
        <dbReference type="Pfam" id="PF13482"/>
    </source>
</evidence>
<dbReference type="PANTHER" id="PTHR38462:SF1">
    <property type="entry name" value="YPRB RIBONUCLEASE H-LIKE DOMAIN-CONTAINING PROTEIN"/>
    <property type="match status" value="1"/>
</dbReference>
<dbReference type="InterPro" id="IPR038720">
    <property type="entry name" value="YprB_RNase_H-like_dom"/>
</dbReference>
<accession>A0ABT2EVH4</accession>
<dbReference type="Proteomes" id="UP001140258">
    <property type="component" value="Unassembled WGS sequence"/>
</dbReference>
<protein>
    <submittedName>
        <fullName evidence="2">Uncharacterized protein YprB with RNaseH-like and TPR domain</fullName>
    </submittedName>
</protein>
<dbReference type="EMBL" id="JANUCQ010000002">
    <property type="protein sequence ID" value="MCS3921959.1"/>
    <property type="molecule type" value="Genomic_DNA"/>
</dbReference>
<name>A0ABT2EVH4_METVO</name>
<keyword evidence="3" id="KW-1185">Reference proteome</keyword>
<organism evidence="2 3">
    <name type="scientific">Methanococcus voltae PS</name>
    <dbReference type="NCBI Taxonomy" id="523842"/>
    <lineage>
        <taxon>Archaea</taxon>
        <taxon>Methanobacteriati</taxon>
        <taxon>Methanobacteriota</taxon>
        <taxon>Methanomada group</taxon>
        <taxon>Methanococci</taxon>
        <taxon>Methanococcales</taxon>
        <taxon>Methanococcaceae</taxon>
        <taxon>Methanococcus</taxon>
    </lineage>
</organism>
<evidence type="ECO:0000313" key="3">
    <source>
        <dbReference type="Proteomes" id="UP001140258"/>
    </source>
</evidence>
<comment type="caution">
    <text evidence="2">The sequence shown here is derived from an EMBL/GenBank/DDBJ whole genome shotgun (WGS) entry which is preliminary data.</text>
</comment>
<dbReference type="Gene3D" id="3.30.420.10">
    <property type="entry name" value="Ribonuclease H-like superfamily/Ribonuclease H"/>
    <property type="match status" value="1"/>
</dbReference>
<dbReference type="RefSeq" id="WP_259050914.1">
    <property type="nucleotide sequence ID" value="NZ_JANUCQ010000002.1"/>
</dbReference>
<proteinExistence type="predicted"/>
<dbReference type="InterPro" id="IPR036397">
    <property type="entry name" value="RNaseH_sf"/>
</dbReference>
<evidence type="ECO:0000313" key="2">
    <source>
        <dbReference type="EMBL" id="MCS3921959.1"/>
    </source>
</evidence>
<dbReference type="InterPro" id="IPR012337">
    <property type="entry name" value="RNaseH-like_sf"/>
</dbReference>
<gene>
    <name evidence="2" type="ORF">M2325_000644</name>
</gene>
<dbReference type="Pfam" id="PF13482">
    <property type="entry name" value="RNase_H_2"/>
    <property type="match status" value="1"/>
</dbReference>